<keyword evidence="3" id="KW-1185">Reference proteome</keyword>
<dbReference type="EMBL" id="LCZJ02000023">
    <property type="protein sequence ID" value="KTD86052.1"/>
    <property type="molecule type" value="Genomic_DNA"/>
</dbReference>
<feature type="transmembrane region" description="Helical" evidence="1">
    <location>
        <begin position="20"/>
        <end position="42"/>
    </location>
</feature>
<proteinExistence type="predicted"/>
<sequence length="281" mass="32194">MRAFVKLLNFEMNRFAKIYIGLMVLTVALQLAAVTIGANHWLDSANEAMRVNQWTLEQYHNVTGYIQLNSMVYDHYNALLYFGPIFLSITVLLIYSCFIWYRDWRGKNTVVYRLLTLPSNRANLYFAKLVTILLFAFGLVALQIVLVPLERLIAQSILPAELYRNIAVVDYLKYTNVLKVLVPPYFSEFVLYYGLGITGLIVLFTAILMERSYRQRGIGFIVLYLALLAGLASIPYLMGYSRYDSYFYPGEIIGTCLGLIVIIAGGSLWYSLYLLRKKISV</sequence>
<gene>
    <name evidence="2" type="ORF">UQ64_16405</name>
</gene>
<dbReference type="RefSeq" id="WP_060623963.1">
    <property type="nucleotide sequence ID" value="NZ_LCZJ02000023.1"/>
</dbReference>
<name>A0A0W1AXR0_9BACL</name>
<feature type="transmembrane region" description="Helical" evidence="1">
    <location>
        <begin position="190"/>
        <end position="209"/>
    </location>
</feature>
<evidence type="ECO:0000256" key="1">
    <source>
        <dbReference type="SAM" id="Phobius"/>
    </source>
</evidence>
<accession>A0A0W1AXR0</accession>
<dbReference type="OrthoDB" id="1751619at2"/>
<evidence type="ECO:0000313" key="2">
    <source>
        <dbReference type="EMBL" id="KTD86052.1"/>
    </source>
</evidence>
<keyword evidence="1" id="KW-0812">Transmembrane</keyword>
<evidence type="ECO:0000313" key="3">
    <source>
        <dbReference type="Proteomes" id="UP000054709"/>
    </source>
</evidence>
<keyword evidence="1" id="KW-1133">Transmembrane helix</keyword>
<dbReference type="AlphaFoldDB" id="A0A0W1AXR0"/>
<comment type="caution">
    <text evidence="2">The sequence shown here is derived from an EMBL/GenBank/DDBJ whole genome shotgun (WGS) entry which is preliminary data.</text>
</comment>
<feature type="transmembrane region" description="Helical" evidence="1">
    <location>
        <begin position="221"/>
        <end position="240"/>
    </location>
</feature>
<feature type="transmembrane region" description="Helical" evidence="1">
    <location>
        <begin position="78"/>
        <end position="101"/>
    </location>
</feature>
<dbReference type="Proteomes" id="UP000054709">
    <property type="component" value="Unassembled WGS sequence"/>
</dbReference>
<keyword evidence="1" id="KW-0472">Membrane</keyword>
<feature type="transmembrane region" description="Helical" evidence="1">
    <location>
        <begin position="122"/>
        <end position="146"/>
    </location>
</feature>
<feature type="transmembrane region" description="Helical" evidence="1">
    <location>
        <begin position="252"/>
        <end position="275"/>
    </location>
</feature>
<protein>
    <submittedName>
        <fullName evidence="2">Uncharacterized protein</fullName>
    </submittedName>
</protein>
<reference evidence="2 3" key="1">
    <citation type="journal article" date="2015" name="Int. Biodeterior. Biodegradation">
        <title>Physiological and genetic screening methods for the isolation of methyl tert-butyl ether-degrading bacteria for bioremediation purposes.</title>
        <authorList>
            <person name="Guisado I.M."/>
            <person name="Purswani J."/>
            <person name="Gonzalez Lopez J."/>
            <person name="Pozo C."/>
        </authorList>
    </citation>
    <scope>NUCLEOTIDE SEQUENCE [LARGE SCALE GENOMIC DNA]</scope>
    <source>
        <strain evidence="2 3">SH7</strain>
    </source>
</reference>
<organism evidence="2 3">
    <name type="scientific">Paenibacillus etheri</name>
    <dbReference type="NCBI Taxonomy" id="1306852"/>
    <lineage>
        <taxon>Bacteria</taxon>
        <taxon>Bacillati</taxon>
        <taxon>Bacillota</taxon>
        <taxon>Bacilli</taxon>
        <taxon>Bacillales</taxon>
        <taxon>Paenibacillaceae</taxon>
        <taxon>Paenibacillus</taxon>
    </lineage>
</organism>